<gene>
    <name evidence="2" type="ORF">LCGC14_2960510</name>
</gene>
<accession>A0A0F8XC86</accession>
<dbReference type="GO" id="GO:0003677">
    <property type="term" value="F:DNA binding"/>
    <property type="evidence" value="ECO:0007669"/>
    <property type="project" value="InterPro"/>
</dbReference>
<evidence type="ECO:0000313" key="2">
    <source>
        <dbReference type="EMBL" id="KKK66797.1"/>
    </source>
</evidence>
<proteinExistence type="predicted"/>
<dbReference type="Pfam" id="PF01381">
    <property type="entry name" value="HTH_3"/>
    <property type="match status" value="1"/>
</dbReference>
<dbReference type="AlphaFoldDB" id="A0A0F8XC86"/>
<dbReference type="SUPFAM" id="SSF47413">
    <property type="entry name" value="lambda repressor-like DNA-binding domains"/>
    <property type="match status" value="1"/>
</dbReference>
<dbReference type="InterPro" id="IPR001387">
    <property type="entry name" value="Cro/C1-type_HTH"/>
</dbReference>
<sequence length="77" mass="8673">MPNDAKSRFRNALERGLQERKWSLADLERASGLGYSTLRRYRLGERTPNVEDLEKIARAFDVSAELLLGALSPEAVP</sequence>
<name>A0A0F8XC86_9ZZZZ</name>
<feature type="domain" description="HTH cro/C1-type" evidence="1">
    <location>
        <begin position="13"/>
        <end position="67"/>
    </location>
</feature>
<evidence type="ECO:0000259" key="1">
    <source>
        <dbReference type="PROSITE" id="PS50943"/>
    </source>
</evidence>
<protein>
    <recommendedName>
        <fullName evidence="1">HTH cro/C1-type domain-containing protein</fullName>
    </recommendedName>
</protein>
<dbReference type="InterPro" id="IPR010982">
    <property type="entry name" value="Lambda_DNA-bd_dom_sf"/>
</dbReference>
<dbReference type="PROSITE" id="PS50943">
    <property type="entry name" value="HTH_CROC1"/>
    <property type="match status" value="1"/>
</dbReference>
<dbReference type="SMART" id="SM00530">
    <property type="entry name" value="HTH_XRE"/>
    <property type="match status" value="1"/>
</dbReference>
<dbReference type="CDD" id="cd00093">
    <property type="entry name" value="HTH_XRE"/>
    <property type="match status" value="1"/>
</dbReference>
<reference evidence="2" key="1">
    <citation type="journal article" date="2015" name="Nature">
        <title>Complex archaea that bridge the gap between prokaryotes and eukaryotes.</title>
        <authorList>
            <person name="Spang A."/>
            <person name="Saw J.H."/>
            <person name="Jorgensen S.L."/>
            <person name="Zaremba-Niedzwiedzka K."/>
            <person name="Martijn J."/>
            <person name="Lind A.E."/>
            <person name="van Eijk R."/>
            <person name="Schleper C."/>
            <person name="Guy L."/>
            <person name="Ettema T.J."/>
        </authorList>
    </citation>
    <scope>NUCLEOTIDE SEQUENCE</scope>
</reference>
<dbReference type="EMBL" id="LAZR01059909">
    <property type="protein sequence ID" value="KKK66797.1"/>
    <property type="molecule type" value="Genomic_DNA"/>
</dbReference>
<dbReference type="Gene3D" id="1.10.260.40">
    <property type="entry name" value="lambda repressor-like DNA-binding domains"/>
    <property type="match status" value="1"/>
</dbReference>
<organism evidence="2">
    <name type="scientific">marine sediment metagenome</name>
    <dbReference type="NCBI Taxonomy" id="412755"/>
    <lineage>
        <taxon>unclassified sequences</taxon>
        <taxon>metagenomes</taxon>
        <taxon>ecological metagenomes</taxon>
    </lineage>
</organism>
<comment type="caution">
    <text evidence="2">The sequence shown here is derived from an EMBL/GenBank/DDBJ whole genome shotgun (WGS) entry which is preliminary data.</text>
</comment>